<evidence type="ECO:0000313" key="4">
    <source>
        <dbReference type="Proteomes" id="UP000266841"/>
    </source>
</evidence>
<feature type="region of interest" description="Disordered" evidence="1">
    <location>
        <begin position="126"/>
        <end position="152"/>
    </location>
</feature>
<feature type="chain" id="PRO_5003840624" evidence="2">
    <location>
        <begin position="24"/>
        <end position="152"/>
    </location>
</feature>
<accession>K0RWD2</accession>
<evidence type="ECO:0000256" key="2">
    <source>
        <dbReference type="SAM" id="SignalP"/>
    </source>
</evidence>
<gene>
    <name evidence="3" type="ORF">THAOC_23369</name>
</gene>
<dbReference type="EMBL" id="AGNL01030791">
    <property type="protein sequence ID" value="EJK56694.1"/>
    <property type="molecule type" value="Genomic_DNA"/>
</dbReference>
<comment type="caution">
    <text evidence="3">The sequence shown here is derived from an EMBL/GenBank/DDBJ whole genome shotgun (WGS) entry which is preliminary data.</text>
</comment>
<feature type="compositionally biased region" description="Low complexity" evidence="1">
    <location>
        <begin position="134"/>
        <end position="152"/>
    </location>
</feature>
<keyword evidence="2" id="KW-0732">Signal</keyword>
<evidence type="ECO:0000256" key="1">
    <source>
        <dbReference type="SAM" id="MobiDB-lite"/>
    </source>
</evidence>
<sequence length="152" mass="15463">MTWITRLPSIFRALSPSLVLVSSVVILTEHGHLASEYSLVLFQKTPGRQQGWMMPGATARKFMLHYFILRVARFAAPGAAGAAARLGKPLPHPTVVAPGAAASVHRLRADGAVAALVGDLSPVPTRGRRGAGGAAARSGSAAAPGAAGAAAP</sequence>
<feature type="signal peptide" evidence="2">
    <location>
        <begin position="1"/>
        <end position="23"/>
    </location>
</feature>
<feature type="non-terminal residue" evidence="3">
    <location>
        <position position="152"/>
    </location>
</feature>
<reference evidence="3 4" key="1">
    <citation type="journal article" date="2012" name="Genome Biol.">
        <title>Genome and low-iron response of an oceanic diatom adapted to chronic iron limitation.</title>
        <authorList>
            <person name="Lommer M."/>
            <person name="Specht M."/>
            <person name="Roy A.S."/>
            <person name="Kraemer L."/>
            <person name="Andreson R."/>
            <person name="Gutowska M.A."/>
            <person name="Wolf J."/>
            <person name="Bergner S.V."/>
            <person name="Schilhabel M.B."/>
            <person name="Klostermeier U.C."/>
            <person name="Beiko R.G."/>
            <person name="Rosenstiel P."/>
            <person name="Hippler M."/>
            <person name="Laroche J."/>
        </authorList>
    </citation>
    <scope>NUCLEOTIDE SEQUENCE [LARGE SCALE GENOMIC DNA]</scope>
    <source>
        <strain evidence="3 4">CCMP1005</strain>
    </source>
</reference>
<keyword evidence="4" id="KW-1185">Reference proteome</keyword>
<name>K0RWD2_THAOC</name>
<dbReference type="AlphaFoldDB" id="K0RWD2"/>
<proteinExistence type="predicted"/>
<protein>
    <submittedName>
        <fullName evidence="3">Uncharacterized protein</fullName>
    </submittedName>
</protein>
<dbReference type="Proteomes" id="UP000266841">
    <property type="component" value="Unassembled WGS sequence"/>
</dbReference>
<evidence type="ECO:0000313" key="3">
    <source>
        <dbReference type="EMBL" id="EJK56694.1"/>
    </source>
</evidence>
<organism evidence="3 4">
    <name type="scientific">Thalassiosira oceanica</name>
    <name type="common">Marine diatom</name>
    <dbReference type="NCBI Taxonomy" id="159749"/>
    <lineage>
        <taxon>Eukaryota</taxon>
        <taxon>Sar</taxon>
        <taxon>Stramenopiles</taxon>
        <taxon>Ochrophyta</taxon>
        <taxon>Bacillariophyta</taxon>
        <taxon>Coscinodiscophyceae</taxon>
        <taxon>Thalassiosirophycidae</taxon>
        <taxon>Thalassiosirales</taxon>
        <taxon>Thalassiosiraceae</taxon>
        <taxon>Thalassiosira</taxon>
    </lineage>
</organism>